<dbReference type="EMBL" id="QOUI01000004">
    <property type="protein sequence ID" value="RCK70074.1"/>
    <property type="molecule type" value="Genomic_DNA"/>
</dbReference>
<keyword evidence="3" id="KW-0328">Glycosyltransferase</keyword>
<comment type="pathway">
    <text evidence="1">Cell wall biogenesis; cell wall polysaccharide biosynthesis.</text>
</comment>
<reference evidence="5 6" key="1">
    <citation type="submission" date="2018-07" db="EMBL/GenBank/DDBJ databases">
        <title>Desertimonas flava gen. nov. sp. nov.</title>
        <authorList>
            <person name="Liu S."/>
        </authorList>
    </citation>
    <scope>NUCLEOTIDE SEQUENCE [LARGE SCALE GENOMIC DNA]</scope>
    <source>
        <strain evidence="5 6">16Sb5-5</strain>
    </source>
</reference>
<dbReference type="Gene3D" id="3.90.550.10">
    <property type="entry name" value="Spore Coat Polysaccharide Biosynthesis Protein SpsA, Chain A"/>
    <property type="match status" value="1"/>
</dbReference>
<dbReference type="Pfam" id="PF13641">
    <property type="entry name" value="Glyco_tranf_2_3"/>
    <property type="match status" value="1"/>
</dbReference>
<dbReference type="PANTHER" id="PTHR43179">
    <property type="entry name" value="RHAMNOSYLTRANSFERASE WBBL"/>
    <property type="match status" value="1"/>
</dbReference>
<evidence type="ECO:0000256" key="1">
    <source>
        <dbReference type="ARBA" id="ARBA00004776"/>
    </source>
</evidence>
<dbReference type="InterPro" id="IPR029044">
    <property type="entry name" value="Nucleotide-diphossugar_trans"/>
</dbReference>
<name>A0A367YW25_9ACTN</name>
<sequence length="312" mass="33408">MTGGTTVDGGTGLVVVSYRSSGMLAENLPAPGTDGPTVVVVDNYSDETERHAVTRLARERGWTTVLNDGNPGFGTGVNAGVDRAWEAGCDVVVLVNPDLAITADGVARLAAAARAEPDALVAPRIVTGQGRPWSGLGSVDLAGGRLWTDDRADRAWLSGACLAFSRAVWERAGGFDDDYGMYWEDVDLSFRVQDTGGRLRVLPDVEARHDVGGTQGGPGHKSALYHYYNCRNRLVFAAKHLGPAHRWAWVVRTPADVRRVLSRSSDTRWQKLRTAFGPALAGVVDGGLWMVGLRRRRPVDPGAVRARLGPAA</sequence>
<comment type="similarity">
    <text evidence="2">Belongs to the glycosyltransferase 2 family.</text>
</comment>
<dbReference type="RefSeq" id="WP_114126260.1">
    <property type="nucleotide sequence ID" value="NZ_QOUI01000004.1"/>
</dbReference>
<keyword evidence="6" id="KW-1185">Reference proteome</keyword>
<evidence type="ECO:0000256" key="3">
    <source>
        <dbReference type="ARBA" id="ARBA00022676"/>
    </source>
</evidence>
<accession>A0A367YW25</accession>
<keyword evidence="4 5" id="KW-0808">Transferase</keyword>
<dbReference type="Proteomes" id="UP000252770">
    <property type="component" value="Unassembled WGS sequence"/>
</dbReference>
<protein>
    <submittedName>
        <fullName evidence="5">Glycosyltransferase family 2 protein</fullName>
    </submittedName>
</protein>
<evidence type="ECO:0000256" key="2">
    <source>
        <dbReference type="ARBA" id="ARBA00006739"/>
    </source>
</evidence>
<evidence type="ECO:0000256" key="4">
    <source>
        <dbReference type="ARBA" id="ARBA00022679"/>
    </source>
</evidence>
<comment type="caution">
    <text evidence="5">The sequence shown here is derived from an EMBL/GenBank/DDBJ whole genome shotgun (WGS) entry which is preliminary data.</text>
</comment>
<organism evidence="5 6">
    <name type="scientific">Desertihabitans brevis</name>
    <dbReference type="NCBI Taxonomy" id="2268447"/>
    <lineage>
        <taxon>Bacteria</taxon>
        <taxon>Bacillati</taxon>
        <taxon>Actinomycetota</taxon>
        <taxon>Actinomycetes</taxon>
        <taxon>Propionibacteriales</taxon>
        <taxon>Propionibacteriaceae</taxon>
        <taxon>Desertihabitans</taxon>
    </lineage>
</organism>
<evidence type="ECO:0000313" key="5">
    <source>
        <dbReference type="EMBL" id="RCK70074.1"/>
    </source>
</evidence>
<proteinExistence type="inferred from homology"/>
<evidence type="ECO:0000313" key="6">
    <source>
        <dbReference type="Proteomes" id="UP000252770"/>
    </source>
</evidence>
<dbReference type="AlphaFoldDB" id="A0A367YW25"/>
<dbReference type="SUPFAM" id="SSF53448">
    <property type="entry name" value="Nucleotide-diphospho-sugar transferases"/>
    <property type="match status" value="1"/>
</dbReference>
<gene>
    <name evidence="5" type="ORF">DT076_08755</name>
</gene>
<dbReference type="PANTHER" id="PTHR43179:SF12">
    <property type="entry name" value="GALACTOFURANOSYLTRANSFERASE GLFT2"/>
    <property type="match status" value="1"/>
</dbReference>
<dbReference type="GO" id="GO:0016757">
    <property type="term" value="F:glycosyltransferase activity"/>
    <property type="evidence" value="ECO:0007669"/>
    <property type="project" value="UniProtKB-KW"/>
</dbReference>